<proteinExistence type="predicted"/>
<reference evidence="2" key="2">
    <citation type="submission" date="2025-09" db="UniProtKB">
        <authorList>
            <consortium name="Ensembl"/>
        </authorList>
    </citation>
    <scope>IDENTIFICATION</scope>
</reference>
<name>A0A8C5A1E1_GADMO</name>
<feature type="compositionally biased region" description="Low complexity" evidence="1">
    <location>
        <begin position="148"/>
        <end position="159"/>
    </location>
</feature>
<evidence type="ECO:0000256" key="1">
    <source>
        <dbReference type="SAM" id="MobiDB-lite"/>
    </source>
</evidence>
<protein>
    <submittedName>
        <fullName evidence="2">Uncharacterized protein</fullName>
    </submittedName>
</protein>
<evidence type="ECO:0000313" key="2">
    <source>
        <dbReference type="Ensembl" id="ENSGMOP00000025311.1"/>
    </source>
</evidence>
<keyword evidence="3" id="KW-1185">Reference proteome</keyword>
<organism evidence="2 3">
    <name type="scientific">Gadus morhua</name>
    <name type="common">Atlantic cod</name>
    <dbReference type="NCBI Taxonomy" id="8049"/>
    <lineage>
        <taxon>Eukaryota</taxon>
        <taxon>Metazoa</taxon>
        <taxon>Chordata</taxon>
        <taxon>Craniata</taxon>
        <taxon>Vertebrata</taxon>
        <taxon>Euteleostomi</taxon>
        <taxon>Actinopterygii</taxon>
        <taxon>Neopterygii</taxon>
        <taxon>Teleostei</taxon>
        <taxon>Neoteleostei</taxon>
        <taxon>Acanthomorphata</taxon>
        <taxon>Zeiogadaria</taxon>
        <taxon>Gadariae</taxon>
        <taxon>Gadiformes</taxon>
        <taxon>Gadoidei</taxon>
        <taxon>Gadidae</taxon>
        <taxon>Gadus</taxon>
    </lineage>
</organism>
<reference evidence="2" key="1">
    <citation type="submission" date="2025-08" db="UniProtKB">
        <authorList>
            <consortium name="Ensembl"/>
        </authorList>
    </citation>
    <scope>IDENTIFICATION</scope>
</reference>
<evidence type="ECO:0000313" key="3">
    <source>
        <dbReference type="Proteomes" id="UP000694546"/>
    </source>
</evidence>
<accession>A0A8C5A1E1</accession>
<dbReference type="AlphaFoldDB" id="A0A8C5A1E1"/>
<dbReference type="Ensembl" id="ENSGMOT00000035778.1">
    <property type="protein sequence ID" value="ENSGMOP00000025311.1"/>
    <property type="gene ID" value="ENSGMOG00000028967.1"/>
</dbReference>
<sequence length="219" mass="23937">TKVSEGEGLVLTDLVGFQCPRPRVWGGGYLSLPMHKITLETGLVSGEVAVAVCLPIKGVSFILGNDLAGGRVFTAPEVVPFPVVSKRPDDLQKPNQKILGRLQVQRLLRRMRKERRFLMNSYLTIHLEDESTVPLESATGQEGDRINGASGSSGAAHHGAGPKKRRHRIPKVSRLAQGLLGTQLGIPGIELATFWLRVNPLYLLSYCHHRSRTVTACGF</sequence>
<feature type="region of interest" description="Disordered" evidence="1">
    <location>
        <begin position="136"/>
        <end position="168"/>
    </location>
</feature>
<dbReference type="Proteomes" id="UP000694546">
    <property type="component" value="Chromosome 8"/>
</dbReference>